<dbReference type="SMART" id="SM00966">
    <property type="entry name" value="SpoVT_AbrB"/>
    <property type="match status" value="1"/>
</dbReference>
<organism evidence="2 3">
    <name type="scientific">Duganella alba</name>
    <dbReference type="NCBI Taxonomy" id="2666081"/>
    <lineage>
        <taxon>Bacteria</taxon>
        <taxon>Pseudomonadati</taxon>
        <taxon>Pseudomonadota</taxon>
        <taxon>Betaproteobacteria</taxon>
        <taxon>Burkholderiales</taxon>
        <taxon>Oxalobacteraceae</taxon>
        <taxon>Telluria group</taxon>
        <taxon>Duganella</taxon>
    </lineage>
</organism>
<gene>
    <name evidence="2" type="ORF">GJ697_21585</name>
</gene>
<reference evidence="2 3" key="1">
    <citation type="submission" date="2019-11" db="EMBL/GenBank/DDBJ databases">
        <title>Novel species isolated from a subtropical stream in China.</title>
        <authorList>
            <person name="Lu H."/>
        </authorList>
    </citation>
    <scope>NUCLEOTIDE SEQUENCE [LARGE SCALE GENOMIC DNA]</scope>
    <source>
        <strain evidence="2 3">FT25W</strain>
    </source>
</reference>
<evidence type="ECO:0000313" key="2">
    <source>
        <dbReference type="EMBL" id="MRX10432.1"/>
    </source>
</evidence>
<dbReference type="EMBL" id="WKJM01000020">
    <property type="protein sequence ID" value="MRX10432.1"/>
    <property type="molecule type" value="Genomic_DNA"/>
</dbReference>
<name>A0A6L5QMC7_9BURK</name>
<dbReference type="GO" id="GO:0003677">
    <property type="term" value="F:DNA binding"/>
    <property type="evidence" value="ECO:0007669"/>
    <property type="project" value="InterPro"/>
</dbReference>
<keyword evidence="3" id="KW-1185">Reference proteome</keyword>
<dbReference type="InterPro" id="IPR007159">
    <property type="entry name" value="SpoVT-AbrB_dom"/>
</dbReference>
<dbReference type="Proteomes" id="UP000481037">
    <property type="component" value="Unassembled WGS sequence"/>
</dbReference>
<sequence>MNKIRLERHRQLTLPAEIVEKAHWQYGDLLEISYANGVVILTSIRKLPEKTIVKSLMDYAGACKGAWGNTPEEVEATMAEDRESWDR</sequence>
<dbReference type="AlphaFoldDB" id="A0A6L5QMC7"/>
<accession>A0A6L5QMC7</accession>
<feature type="domain" description="SpoVT-AbrB" evidence="1">
    <location>
        <begin position="4"/>
        <end position="49"/>
    </location>
</feature>
<comment type="caution">
    <text evidence="2">The sequence shown here is derived from an EMBL/GenBank/DDBJ whole genome shotgun (WGS) entry which is preliminary data.</text>
</comment>
<dbReference type="Gene3D" id="2.10.260.10">
    <property type="match status" value="1"/>
</dbReference>
<evidence type="ECO:0000259" key="1">
    <source>
        <dbReference type="SMART" id="SM00966"/>
    </source>
</evidence>
<evidence type="ECO:0000313" key="3">
    <source>
        <dbReference type="Proteomes" id="UP000481037"/>
    </source>
</evidence>
<proteinExistence type="predicted"/>
<protein>
    <recommendedName>
        <fullName evidence="1">SpoVT-AbrB domain-containing protein</fullName>
    </recommendedName>
</protein>
<dbReference type="SUPFAM" id="SSF89447">
    <property type="entry name" value="AbrB/MazE/MraZ-like"/>
    <property type="match status" value="1"/>
</dbReference>
<dbReference type="RefSeq" id="WP_154366768.1">
    <property type="nucleotide sequence ID" value="NZ_WKJM01000020.1"/>
</dbReference>
<dbReference type="InterPro" id="IPR037914">
    <property type="entry name" value="SpoVT-AbrB_sf"/>
</dbReference>